<dbReference type="Proteomes" id="UP000008630">
    <property type="component" value="Chromosome"/>
</dbReference>
<name>E6SU13_BACT6</name>
<organism evidence="5 6">
    <name type="scientific">Bacteroides helcogenes (strain ATCC 35417 / DSM 20613 / JCM 6297 / CCUG 15421 / P 36-108)</name>
    <dbReference type="NCBI Taxonomy" id="693979"/>
    <lineage>
        <taxon>Bacteria</taxon>
        <taxon>Pseudomonadati</taxon>
        <taxon>Bacteroidota</taxon>
        <taxon>Bacteroidia</taxon>
        <taxon>Bacteroidales</taxon>
        <taxon>Bacteroidaceae</taxon>
        <taxon>Bacteroides</taxon>
    </lineage>
</organism>
<keyword evidence="6" id="KW-1185">Reference proteome</keyword>
<dbReference type="GO" id="GO:0005829">
    <property type="term" value="C:cytosol"/>
    <property type="evidence" value="ECO:0007669"/>
    <property type="project" value="TreeGrafter"/>
</dbReference>
<comment type="similarity">
    <text evidence="1">Belongs to the iron-containing alcohol dehydrogenase family.</text>
</comment>
<dbReference type="GO" id="GO:1990362">
    <property type="term" value="F:butanol dehydrogenase (NAD+) activity"/>
    <property type="evidence" value="ECO:0007669"/>
    <property type="project" value="InterPro"/>
</dbReference>
<dbReference type="AlphaFoldDB" id="E6SU13"/>
<dbReference type="FunFam" id="3.40.50.1970:FF:000003">
    <property type="entry name" value="Alcohol dehydrogenase, iron-containing"/>
    <property type="match status" value="1"/>
</dbReference>
<dbReference type="eggNOG" id="COG1979">
    <property type="taxonomic scope" value="Bacteria"/>
</dbReference>
<accession>E6SU13</accession>
<dbReference type="GO" id="GO:1990002">
    <property type="term" value="F:methylglyoxal reductase (NADPH) (acetol producing) activity"/>
    <property type="evidence" value="ECO:0007669"/>
    <property type="project" value="TreeGrafter"/>
</dbReference>
<reference evidence="5 6" key="2">
    <citation type="journal article" date="2011" name="Stand. Genomic Sci.">
        <title>Complete genome sequence of Bacteroides helcogenes type strain (P 36-108).</title>
        <authorList>
            <person name="Pati A."/>
            <person name="Gronow S."/>
            <person name="Zeytun A."/>
            <person name="Lapidus A."/>
            <person name="Nolan M."/>
            <person name="Hammon N."/>
            <person name="Deshpande S."/>
            <person name="Cheng J.F."/>
            <person name="Tapia R."/>
            <person name="Han C."/>
            <person name="Goodwin L."/>
            <person name="Pitluck S."/>
            <person name="Liolios K."/>
            <person name="Pagani I."/>
            <person name="Ivanova N."/>
            <person name="Mavromatis K."/>
            <person name="Chen A."/>
            <person name="Palaniappan K."/>
            <person name="Land M."/>
            <person name="Hauser L."/>
            <person name="Chang Y.J."/>
            <person name="Jeffries C.D."/>
            <person name="Detter J.C."/>
            <person name="Brambilla E."/>
            <person name="Rohde M."/>
            <person name="Goker M."/>
            <person name="Woyke T."/>
            <person name="Bristow J."/>
            <person name="Eisen J.A."/>
            <person name="Markowitz V."/>
            <person name="Hugenholtz P."/>
            <person name="Kyrpides N.C."/>
            <person name="Klenk H.P."/>
            <person name="Lucas S."/>
        </authorList>
    </citation>
    <scope>NUCLEOTIDE SEQUENCE [LARGE SCALE GENOMIC DNA]</scope>
    <source>
        <strain evidence="6">ATCC 35417 / DSM 20613 / JCM 6297 / CCUG 15421 / P 36-108</strain>
    </source>
</reference>
<dbReference type="EMBL" id="CP002352">
    <property type="protein sequence ID" value="ADV43314.1"/>
    <property type="molecule type" value="Genomic_DNA"/>
</dbReference>
<dbReference type="RefSeq" id="WP_013546908.1">
    <property type="nucleotide sequence ID" value="NC_014933.1"/>
</dbReference>
<dbReference type="OrthoDB" id="9801156at2"/>
<sequence>MENFNFCIGTNIVFGKDEIAQLPALVKPFGCKVLLTYGGGSIKRIGLYDRVKELLSDCEVYELSGIAPNPKLESVEAGAKICKEHGIDVIVAVGGGSVIDCSKGIAAAALYDGEPWDIINRKAEITQALPIIAVPTMAATGSEMDAGAVVSNPATKEKVSFFSPHILPKASILDPTYTFTVSAYQTASGCADILSHLWEQYFVAKSTFMSDMLVESVIKTIIHYAPIALAEPENYEARAQLLWGSNIADNATLCNGNGLCVFGVHAMEHELSAYYDIAHGVGLAILTPHWMRYVLKKSPETVTARFAHYGRAVWGLEDADETALAQKAIQATDDFLHSLNIPMTLKEVGIGEEHFKEMAAHCVATEQTAYSWVPLDENDVESIFKMCL</sequence>
<dbReference type="PANTHER" id="PTHR43633">
    <property type="entry name" value="ALCOHOL DEHYDROGENASE YQHD"/>
    <property type="match status" value="1"/>
</dbReference>
<evidence type="ECO:0000256" key="2">
    <source>
        <dbReference type="ARBA" id="ARBA00023002"/>
    </source>
</evidence>
<dbReference type="SUPFAM" id="SSF56796">
    <property type="entry name" value="Dehydroquinate synthase-like"/>
    <property type="match status" value="1"/>
</dbReference>
<dbReference type="Gene3D" id="1.20.1090.10">
    <property type="entry name" value="Dehydroquinate synthase-like - alpha domain"/>
    <property type="match status" value="1"/>
</dbReference>
<dbReference type="KEGG" id="bhl:Bache_1307"/>
<feature type="domain" description="Alcohol dehydrogenase iron-type/glycerol dehydrogenase GldA" evidence="3">
    <location>
        <begin position="10"/>
        <end position="175"/>
    </location>
</feature>
<evidence type="ECO:0000256" key="1">
    <source>
        <dbReference type="ARBA" id="ARBA00007358"/>
    </source>
</evidence>
<feature type="domain" description="Fe-containing alcohol dehydrogenase-like C-terminal" evidence="4">
    <location>
        <begin position="186"/>
        <end position="386"/>
    </location>
</feature>
<protein>
    <submittedName>
        <fullName evidence="5">Iron-containing alcohol dehydrogenase</fullName>
    </submittedName>
</protein>
<dbReference type="HOGENOM" id="CLU_007207_0_4_10"/>
<dbReference type="GO" id="GO:0008106">
    <property type="term" value="F:alcohol dehydrogenase (NADP+) activity"/>
    <property type="evidence" value="ECO:0007669"/>
    <property type="project" value="TreeGrafter"/>
</dbReference>
<dbReference type="Pfam" id="PF00465">
    <property type="entry name" value="Fe-ADH"/>
    <property type="match status" value="1"/>
</dbReference>
<evidence type="ECO:0000313" key="5">
    <source>
        <dbReference type="EMBL" id="ADV43314.1"/>
    </source>
</evidence>
<dbReference type="CDD" id="cd08187">
    <property type="entry name" value="BDH"/>
    <property type="match status" value="1"/>
</dbReference>
<dbReference type="InterPro" id="IPR044731">
    <property type="entry name" value="BDH-like"/>
</dbReference>
<dbReference type="PANTHER" id="PTHR43633:SF1">
    <property type="entry name" value="ALCOHOL DEHYDROGENASE YQHD"/>
    <property type="match status" value="1"/>
</dbReference>
<dbReference type="PATRIC" id="fig|693979.3.peg.1387"/>
<evidence type="ECO:0000259" key="4">
    <source>
        <dbReference type="Pfam" id="PF25137"/>
    </source>
</evidence>
<proteinExistence type="inferred from homology"/>
<dbReference type="GO" id="GO:0046872">
    <property type="term" value="F:metal ion binding"/>
    <property type="evidence" value="ECO:0007669"/>
    <property type="project" value="InterPro"/>
</dbReference>
<reference key="1">
    <citation type="submission" date="2010-11" db="EMBL/GenBank/DDBJ databases">
        <title>The complete genome of Bacteroides helcogenes P 36-108.</title>
        <authorList>
            <consortium name="US DOE Joint Genome Institute (JGI-PGF)"/>
            <person name="Lucas S."/>
            <person name="Copeland A."/>
            <person name="Lapidus A."/>
            <person name="Bruce D."/>
            <person name="Goodwin L."/>
            <person name="Pitluck S."/>
            <person name="Kyrpides N."/>
            <person name="Mavromatis K."/>
            <person name="Ivanova N."/>
            <person name="Zeytun A."/>
            <person name="Brettin T."/>
            <person name="Detter J.C."/>
            <person name="Tapia R."/>
            <person name="Han C."/>
            <person name="Land M."/>
            <person name="Hauser L."/>
            <person name="Markowitz V."/>
            <person name="Cheng J.-F."/>
            <person name="Hugenholtz P."/>
            <person name="Woyke T."/>
            <person name="Wu D."/>
            <person name="Gronow S."/>
            <person name="Wellnitz S."/>
            <person name="Brambilla E."/>
            <person name="Klenk H.-P."/>
            <person name="Eisen J.A."/>
        </authorList>
    </citation>
    <scope>NUCLEOTIDE SEQUENCE</scope>
    <source>
        <strain>P 36-108</strain>
    </source>
</reference>
<keyword evidence="2" id="KW-0560">Oxidoreductase</keyword>
<evidence type="ECO:0000313" key="6">
    <source>
        <dbReference type="Proteomes" id="UP000008630"/>
    </source>
</evidence>
<dbReference type="Pfam" id="PF25137">
    <property type="entry name" value="ADH_Fe_C"/>
    <property type="match status" value="1"/>
</dbReference>
<dbReference type="Gene3D" id="3.40.50.1970">
    <property type="match status" value="1"/>
</dbReference>
<gene>
    <name evidence="5" type="ordered locus">Bache_1307</name>
</gene>
<dbReference type="STRING" id="693979.Bache_1307"/>
<dbReference type="InterPro" id="IPR056798">
    <property type="entry name" value="ADH_Fe_C"/>
</dbReference>
<dbReference type="InterPro" id="IPR001670">
    <property type="entry name" value="ADH_Fe/GldA"/>
</dbReference>
<evidence type="ECO:0000259" key="3">
    <source>
        <dbReference type="Pfam" id="PF00465"/>
    </source>
</evidence>